<gene>
    <name evidence="2" type="ORF">GMST_23290</name>
</gene>
<dbReference type="InterPro" id="IPR050855">
    <property type="entry name" value="NDM-1-like"/>
</dbReference>
<evidence type="ECO:0000313" key="2">
    <source>
        <dbReference type="EMBL" id="GFO60004.1"/>
    </source>
</evidence>
<keyword evidence="3" id="KW-1185">Reference proteome</keyword>
<feature type="domain" description="Metallo-beta-lactamase" evidence="1">
    <location>
        <begin position="4"/>
        <end position="209"/>
    </location>
</feature>
<dbReference type="SUPFAM" id="SSF56281">
    <property type="entry name" value="Metallo-hydrolase/oxidoreductase"/>
    <property type="match status" value="1"/>
</dbReference>
<evidence type="ECO:0000313" key="3">
    <source>
        <dbReference type="Proteomes" id="UP000556026"/>
    </source>
</evidence>
<comment type="caution">
    <text evidence="2">The sequence shown here is derived from an EMBL/GenBank/DDBJ whole genome shotgun (WGS) entry which is preliminary data.</text>
</comment>
<dbReference type="PANTHER" id="PTHR42951:SF22">
    <property type="entry name" value="METALLO BETA-LACTAMASE SUPERFAMILY LIPOPROTEIN"/>
    <property type="match status" value="1"/>
</dbReference>
<dbReference type="AlphaFoldDB" id="A0A6V8MJ80"/>
<evidence type="ECO:0000259" key="1">
    <source>
        <dbReference type="SMART" id="SM00849"/>
    </source>
</evidence>
<proteinExistence type="predicted"/>
<dbReference type="PANTHER" id="PTHR42951">
    <property type="entry name" value="METALLO-BETA-LACTAMASE DOMAIN-CONTAINING"/>
    <property type="match status" value="1"/>
</dbReference>
<reference evidence="3" key="1">
    <citation type="submission" date="2020-06" db="EMBL/GenBank/DDBJ databases">
        <title>Draft genomic sequence of Geomonas sp. Red330.</title>
        <authorList>
            <person name="Itoh H."/>
            <person name="Zhenxing X."/>
            <person name="Ushijima N."/>
            <person name="Masuda Y."/>
            <person name="Shiratori Y."/>
            <person name="Senoo K."/>
        </authorList>
    </citation>
    <scope>NUCLEOTIDE SEQUENCE [LARGE SCALE GENOMIC DNA]</scope>
    <source>
        <strain evidence="3">Red330</strain>
    </source>
</reference>
<dbReference type="Gene3D" id="3.60.15.10">
    <property type="entry name" value="Ribonuclease Z/Hydroxyacylglutathione hydrolase-like"/>
    <property type="match status" value="1"/>
</dbReference>
<dbReference type="InterPro" id="IPR001279">
    <property type="entry name" value="Metallo-B-lactamas"/>
</dbReference>
<dbReference type="Proteomes" id="UP000556026">
    <property type="component" value="Unassembled WGS sequence"/>
</dbReference>
<name>A0A6V8MJ80_9BACT</name>
<organism evidence="2 3">
    <name type="scientific">Geomonas silvestris</name>
    <dbReference type="NCBI Taxonomy" id="2740184"/>
    <lineage>
        <taxon>Bacteria</taxon>
        <taxon>Pseudomonadati</taxon>
        <taxon>Thermodesulfobacteriota</taxon>
        <taxon>Desulfuromonadia</taxon>
        <taxon>Geobacterales</taxon>
        <taxon>Geobacteraceae</taxon>
        <taxon>Geomonas</taxon>
    </lineage>
</organism>
<protein>
    <recommendedName>
        <fullName evidence="1">Metallo-beta-lactamase domain-containing protein</fullName>
    </recommendedName>
</protein>
<dbReference type="Pfam" id="PF00753">
    <property type="entry name" value="Lactamase_B"/>
    <property type="match status" value="1"/>
</dbReference>
<accession>A0A6V8MJ80</accession>
<sequence length="304" mass="34475">MVGEVHFYSTEIDGELVLFDTGPPTPEGRAVLESAVDLKRLRHIFVTHCHVDHYGQAAYLAEHSDAEIYFPRQDVLRLERLKEWIAGVHRLLRAAGFPEEYCVRLKHLFLSQDMLAPTPRRYRVVEESEVPARLGIEVIACPGHSQSDLVYRYQGEAVTGDVLLREIFQSPSLDLDVETFDGRFRNYEAYCASLVKLAALEGEKILPSHRQYLPSVNAALLFYVRKLIDRAGQVKRYAGVDLVSEVVRQIFGPSLTNPFVIYLKASEIYFMRDFLAAPHLLQQALETADLFGPVADLFHGVVDE</sequence>
<dbReference type="SMART" id="SM00849">
    <property type="entry name" value="Lactamase_B"/>
    <property type="match status" value="1"/>
</dbReference>
<dbReference type="InterPro" id="IPR036866">
    <property type="entry name" value="RibonucZ/Hydroxyglut_hydro"/>
</dbReference>
<dbReference type="EMBL" id="BLXX01000006">
    <property type="protein sequence ID" value="GFO60004.1"/>
    <property type="molecule type" value="Genomic_DNA"/>
</dbReference>